<evidence type="ECO:0008006" key="3">
    <source>
        <dbReference type="Google" id="ProtNLM"/>
    </source>
</evidence>
<evidence type="ECO:0000313" key="1">
    <source>
        <dbReference type="EMBL" id="KAF4958110.1"/>
    </source>
</evidence>
<dbReference type="Gene3D" id="1.25.40.10">
    <property type="entry name" value="Tetratricopeptide repeat domain"/>
    <property type="match status" value="1"/>
</dbReference>
<protein>
    <recommendedName>
        <fullName evidence="3">Kinesin light chain</fullName>
    </recommendedName>
</protein>
<reference evidence="1" key="1">
    <citation type="journal article" date="2020" name="BMC Genomics">
        <title>Correction to: Identification and distribution of gene clusters required for synthesis of sphingolipid metabolism inhibitors in diverse species of the filamentous fungus Fusarium.</title>
        <authorList>
            <person name="Kim H.S."/>
            <person name="Lohmar J.M."/>
            <person name="Busman M."/>
            <person name="Brown D.W."/>
            <person name="Naumann T.A."/>
            <person name="Divon H.H."/>
            <person name="Lysoe E."/>
            <person name="Uhlig S."/>
            <person name="Proctor R.H."/>
        </authorList>
    </citation>
    <scope>NUCLEOTIDE SEQUENCE</scope>
    <source>
        <strain evidence="1">NRRL 45417</strain>
    </source>
</reference>
<gene>
    <name evidence="1" type="ORF">FGADI_2668</name>
</gene>
<sequence>MLQARARIKSGVVLRKLLVVAVDAGRPQIASPTWREKAPDNEELYQWRLAVEDIILTLMDKANLVHGRKRLHVAVQLGNLRRVVELVEQQVKHMFVWDRKKLTPGALLGNFDGFEKSGEDDEYLTELIQLREYMQQKLIEDAISDATHPDALENWLGDDPHSLEGSEANRQIAADLQVTLQKLKLEGEETELSVGDGTESIVEREVKLRMALELQKQRLGETDLNTLRTTTVLYEVLSYQGKFEEAEELHKTVLVERQAQLPPSHIDLFESFVDKVYITCGLGRIQEVNSYALAISLNAFNTFGSKHSVTFKVETARASTESLLGNYEEAVKIQEAALELYDQIACNQAFSDSARAMTAWTSPRPSFTFGQASPFTIAVSKSSKQRPSSPSSSHTGCVL</sequence>
<comment type="caution">
    <text evidence="1">The sequence shown here is derived from an EMBL/GenBank/DDBJ whole genome shotgun (WGS) entry which is preliminary data.</text>
</comment>
<dbReference type="EMBL" id="JABFAI010000057">
    <property type="protein sequence ID" value="KAF4958110.1"/>
    <property type="molecule type" value="Genomic_DNA"/>
</dbReference>
<proteinExistence type="predicted"/>
<dbReference type="AlphaFoldDB" id="A0A8H4THK1"/>
<dbReference type="SUPFAM" id="SSF48452">
    <property type="entry name" value="TPR-like"/>
    <property type="match status" value="1"/>
</dbReference>
<name>A0A8H4THK1_9HYPO</name>
<evidence type="ECO:0000313" key="2">
    <source>
        <dbReference type="Proteomes" id="UP000604273"/>
    </source>
</evidence>
<reference evidence="1" key="2">
    <citation type="submission" date="2020-05" db="EMBL/GenBank/DDBJ databases">
        <authorList>
            <person name="Kim H.-S."/>
            <person name="Proctor R.H."/>
            <person name="Brown D.W."/>
        </authorList>
    </citation>
    <scope>NUCLEOTIDE SEQUENCE</scope>
    <source>
        <strain evidence="1">NRRL 45417</strain>
    </source>
</reference>
<organism evidence="1 2">
    <name type="scientific">Fusarium gaditjirri</name>
    <dbReference type="NCBI Taxonomy" id="282569"/>
    <lineage>
        <taxon>Eukaryota</taxon>
        <taxon>Fungi</taxon>
        <taxon>Dikarya</taxon>
        <taxon>Ascomycota</taxon>
        <taxon>Pezizomycotina</taxon>
        <taxon>Sordariomycetes</taxon>
        <taxon>Hypocreomycetidae</taxon>
        <taxon>Hypocreales</taxon>
        <taxon>Nectriaceae</taxon>
        <taxon>Fusarium</taxon>
        <taxon>Fusarium nisikadoi species complex</taxon>
    </lineage>
</organism>
<accession>A0A8H4THK1</accession>
<dbReference type="OrthoDB" id="4062651at2759"/>
<dbReference type="InterPro" id="IPR011990">
    <property type="entry name" value="TPR-like_helical_dom_sf"/>
</dbReference>
<keyword evidence="2" id="KW-1185">Reference proteome</keyword>
<dbReference type="Proteomes" id="UP000604273">
    <property type="component" value="Unassembled WGS sequence"/>
</dbReference>